<dbReference type="GO" id="GO:0005739">
    <property type="term" value="C:mitochondrion"/>
    <property type="evidence" value="ECO:0007669"/>
    <property type="project" value="TreeGrafter"/>
</dbReference>
<dbReference type="EMBL" id="GL883130">
    <property type="protein sequence ID" value="EGG02473.1"/>
    <property type="molecule type" value="Genomic_DNA"/>
</dbReference>
<dbReference type="HOGENOM" id="CLU_010645_4_0_1"/>
<accession>F4RYH8</accession>
<dbReference type="Pfam" id="PF00199">
    <property type="entry name" value="Catalase"/>
    <property type="match status" value="1"/>
</dbReference>
<dbReference type="InParanoid" id="F4RYH8"/>
<dbReference type="InterPro" id="IPR018028">
    <property type="entry name" value="Catalase"/>
</dbReference>
<dbReference type="GO" id="GO:0046872">
    <property type="term" value="F:metal ion binding"/>
    <property type="evidence" value="ECO:0007669"/>
    <property type="project" value="UniProtKB-KW"/>
</dbReference>
<keyword evidence="4" id="KW-0479">Metal-binding</keyword>
<keyword evidence="5" id="KW-0560">Oxidoreductase</keyword>
<gene>
    <name evidence="8" type="ORF">MELLADRAFT_24356</name>
</gene>
<dbReference type="PRINTS" id="PR00067">
    <property type="entry name" value="CATALASE"/>
</dbReference>
<sequence length="351" mass="40009">LFEQEQMNDLLAHFVRERIPDRIVHAKGSGAHGTFTCTTDYAKQFTTMDVFSQIGKKTPISARFSTVGGESGSSDQARDPRFVNINYVASMPIILWILNNTPIFFIRDPVKFPIFLHTQKRNPQTNLKDPNLFWDYLGANHEAVGQFLRLFSDLGTPKGFTQMDAWSGHSYRWINQDGSFVYVKIYAKSNQGIHNFTSAEAENLTTQNPDWATEDLFKRIETGNFPSWTMYAQVLTPEEAESFKYNVLDLTKDWPFDLVEPKEIGKFELNQNPLNYFAEVEQAAYSPSNTVEGWRASADPVLQQRLISYPDASRYRLGPNFEQIPVNCPMNPICKSGPMSVLGNQGNRVNY</sequence>
<protein>
    <recommendedName>
        <fullName evidence="7">Catalase core domain-containing protein</fullName>
    </recommendedName>
</protein>
<feature type="domain" description="Catalase core" evidence="7">
    <location>
        <begin position="1"/>
        <end position="351"/>
    </location>
</feature>
<evidence type="ECO:0000313" key="9">
    <source>
        <dbReference type="Proteomes" id="UP000001072"/>
    </source>
</evidence>
<dbReference type="GeneID" id="18926921"/>
<dbReference type="GO" id="GO:0005777">
    <property type="term" value="C:peroxisome"/>
    <property type="evidence" value="ECO:0007669"/>
    <property type="project" value="TreeGrafter"/>
</dbReference>
<dbReference type="GO" id="GO:0020037">
    <property type="term" value="F:heme binding"/>
    <property type="evidence" value="ECO:0007669"/>
    <property type="project" value="InterPro"/>
</dbReference>
<dbReference type="SMART" id="SM01060">
    <property type="entry name" value="Catalase"/>
    <property type="match status" value="1"/>
</dbReference>
<dbReference type="OrthoDB" id="6880011at2759"/>
<comment type="similarity">
    <text evidence="1">Belongs to the catalase family.</text>
</comment>
<dbReference type="STRING" id="747676.F4RYH8"/>
<keyword evidence="6" id="KW-0408">Iron</keyword>
<reference evidence="9" key="1">
    <citation type="journal article" date="2011" name="Proc. Natl. Acad. Sci. U.S.A.">
        <title>Obligate biotrophy features unraveled by the genomic analysis of rust fungi.</title>
        <authorList>
            <person name="Duplessis S."/>
            <person name="Cuomo C.A."/>
            <person name="Lin Y.-C."/>
            <person name="Aerts A."/>
            <person name="Tisserant E."/>
            <person name="Veneault-Fourrey C."/>
            <person name="Joly D.L."/>
            <person name="Hacquard S."/>
            <person name="Amselem J."/>
            <person name="Cantarel B.L."/>
            <person name="Chiu R."/>
            <person name="Coutinho P.M."/>
            <person name="Feau N."/>
            <person name="Field M."/>
            <person name="Frey P."/>
            <person name="Gelhaye E."/>
            <person name="Goldberg J."/>
            <person name="Grabherr M.G."/>
            <person name="Kodira C.D."/>
            <person name="Kohler A."/>
            <person name="Kuees U."/>
            <person name="Lindquist E.A."/>
            <person name="Lucas S.M."/>
            <person name="Mago R."/>
            <person name="Mauceli E."/>
            <person name="Morin E."/>
            <person name="Murat C."/>
            <person name="Pangilinan J.L."/>
            <person name="Park R."/>
            <person name="Pearson M."/>
            <person name="Quesneville H."/>
            <person name="Rouhier N."/>
            <person name="Sakthikumar S."/>
            <person name="Salamov A.A."/>
            <person name="Schmutz J."/>
            <person name="Selles B."/>
            <person name="Shapiro H."/>
            <person name="Tanguay P."/>
            <person name="Tuskan G.A."/>
            <person name="Henrissat B."/>
            <person name="Van de Peer Y."/>
            <person name="Rouze P."/>
            <person name="Ellis J.G."/>
            <person name="Dodds P.N."/>
            <person name="Schein J.E."/>
            <person name="Zhong S."/>
            <person name="Hamelin R.C."/>
            <person name="Grigoriev I.V."/>
            <person name="Szabo L.J."/>
            <person name="Martin F."/>
        </authorList>
    </citation>
    <scope>NUCLEOTIDE SEQUENCE [LARGE SCALE GENOMIC DNA]</scope>
    <source>
        <strain evidence="9">98AG31 / pathotype 3-4-7</strain>
    </source>
</reference>
<feature type="non-terminal residue" evidence="8">
    <location>
        <position position="351"/>
    </location>
</feature>
<dbReference type="PROSITE" id="PS51402">
    <property type="entry name" value="CATALASE_3"/>
    <property type="match status" value="1"/>
</dbReference>
<dbReference type="PANTHER" id="PTHR11465:SF9">
    <property type="entry name" value="CATALASE"/>
    <property type="match status" value="1"/>
</dbReference>
<dbReference type="Gene3D" id="2.40.180.10">
    <property type="entry name" value="Catalase core domain"/>
    <property type="match status" value="1"/>
</dbReference>
<organism evidence="9">
    <name type="scientific">Melampsora larici-populina (strain 98AG31 / pathotype 3-4-7)</name>
    <name type="common">Poplar leaf rust fungus</name>
    <dbReference type="NCBI Taxonomy" id="747676"/>
    <lineage>
        <taxon>Eukaryota</taxon>
        <taxon>Fungi</taxon>
        <taxon>Dikarya</taxon>
        <taxon>Basidiomycota</taxon>
        <taxon>Pucciniomycotina</taxon>
        <taxon>Pucciniomycetes</taxon>
        <taxon>Pucciniales</taxon>
        <taxon>Melampsoraceae</taxon>
        <taxon>Melampsora</taxon>
    </lineage>
</organism>
<dbReference type="AlphaFoldDB" id="F4RYH8"/>
<proteinExistence type="inferred from homology"/>
<dbReference type="SUPFAM" id="SSF56634">
    <property type="entry name" value="Heme-dependent catalase-like"/>
    <property type="match status" value="1"/>
</dbReference>
<evidence type="ECO:0000256" key="5">
    <source>
        <dbReference type="ARBA" id="ARBA00023002"/>
    </source>
</evidence>
<keyword evidence="2" id="KW-0575">Peroxidase</keyword>
<evidence type="ECO:0000256" key="6">
    <source>
        <dbReference type="ARBA" id="ARBA00023004"/>
    </source>
</evidence>
<dbReference type="eggNOG" id="KOG0047">
    <property type="taxonomic scope" value="Eukaryota"/>
</dbReference>
<dbReference type="GO" id="GO:0004096">
    <property type="term" value="F:catalase activity"/>
    <property type="evidence" value="ECO:0007669"/>
    <property type="project" value="InterPro"/>
</dbReference>
<evidence type="ECO:0000256" key="3">
    <source>
        <dbReference type="ARBA" id="ARBA00022617"/>
    </source>
</evidence>
<dbReference type="KEGG" id="mlr:MELLADRAFT_24356"/>
<evidence type="ECO:0000256" key="2">
    <source>
        <dbReference type="ARBA" id="ARBA00022559"/>
    </source>
</evidence>
<dbReference type="RefSeq" id="XP_007414162.1">
    <property type="nucleotide sequence ID" value="XM_007414100.1"/>
</dbReference>
<feature type="non-terminal residue" evidence="8">
    <location>
        <position position="1"/>
    </location>
</feature>
<evidence type="ECO:0000259" key="7">
    <source>
        <dbReference type="SMART" id="SM01060"/>
    </source>
</evidence>
<dbReference type="Proteomes" id="UP000001072">
    <property type="component" value="Unassembled WGS sequence"/>
</dbReference>
<dbReference type="GO" id="GO:0042744">
    <property type="term" value="P:hydrogen peroxide catabolic process"/>
    <property type="evidence" value="ECO:0007669"/>
    <property type="project" value="TreeGrafter"/>
</dbReference>
<name>F4RYH8_MELLP</name>
<keyword evidence="3" id="KW-0349">Heme</keyword>
<dbReference type="InterPro" id="IPR011614">
    <property type="entry name" value="Catalase_core"/>
</dbReference>
<evidence type="ECO:0000313" key="8">
    <source>
        <dbReference type="EMBL" id="EGG02473.1"/>
    </source>
</evidence>
<evidence type="ECO:0000256" key="1">
    <source>
        <dbReference type="ARBA" id="ARBA00005329"/>
    </source>
</evidence>
<dbReference type="InterPro" id="IPR020835">
    <property type="entry name" value="Catalase_sf"/>
</dbReference>
<dbReference type="PANTHER" id="PTHR11465">
    <property type="entry name" value="CATALASE"/>
    <property type="match status" value="1"/>
</dbReference>
<dbReference type="VEuPathDB" id="FungiDB:MELLADRAFT_24356"/>
<keyword evidence="9" id="KW-1185">Reference proteome</keyword>
<evidence type="ECO:0000256" key="4">
    <source>
        <dbReference type="ARBA" id="ARBA00022723"/>
    </source>
</evidence>
<dbReference type="GO" id="GO:0042542">
    <property type="term" value="P:response to hydrogen peroxide"/>
    <property type="evidence" value="ECO:0007669"/>
    <property type="project" value="TreeGrafter"/>
</dbReference>